<dbReference type="EMBL" id="JACHGN010000001">
    <property type="protein sequence ID" value="MBB5130799.1"/>
    <property type="molecule type" value="Genomic_DNA"/>
</dbReference>
<evidence type="ECO:0000313" key="1">
    <source>
        <dbReference type="EMBL" id="MBB5130799.1"/>
    </source>
</evidence>
<dbReference type="Proteomes" id="UP000578449">
    <property type="component" value="Unassembled WGS sequence"/>
</dbReference>
<sequence length="343" mass="36241">MTYPTPDRRRVLAAAALGRNAHTSGEVVSGGVHRRGAAPAYGDAGVSAGTDEGTRAHPAPVRAVVGEVRDVSPHLIIVETPDGHEERLVIAPWATAWRGAKIAPADLPQGAGVIIRTLRDGKVAEQIWSDITRITGTILSIVADGKDQVVELDCGPHRGRRSIRIPYRASGRIQVRHPKFEPGYLFDAIGVRGEHGAIAYLPATSQPAYRATAVPSPPPVYGGAQSRLSGAVTWADTFDEEEHGASYPMLERSDTGCADSEISCTGLPYLSLGSMLTIRNVCADRSATVPIVACGCLAGRFCDRCVECDTSPRGRIAELSPISFVELGGDLTKGCFNALVGLG</sequence>
<dbReference type="AlphaFoldDB" id="A0A840NVG4"/>
<gene>
    <name evidence="1" type="ORF">HNP84_000487</name>
</gene>
<evidence type="ECO:0000313" key="2">
    <source>
        <dbReference type="Proteomes" id="UP000578449"/>
    </source>
</evidence>
<organism evidence="1 2">
    <name type="scientific">Thermocatellispora tengchongensis</name>
    <dbReference type="NCBI Taxonomy" id="1073253"/>
    <lineage>
        <taxon>Bacteria</taxon>
        <taxon>Bacillati</taxon>
        <taxon>Actinomycetota</taxon>
        <taxon>Actinomycetes</taxon>
        <taxon>Streptosporangiales</taxon>
        <taxon>Streptosporangiaceae</taxon>
        <taxon>Thermocatellispora</taxon>
    </lineage>
</organism>
<protein>
    <submittedName>
        <fullName evidence="1">Uncharacterized protein</fullName>
    </submittedName>
</protein>
<comment type="caution">
    <text evidence="1">The sequence shown here is derived from an EMBL/GenBank/DDBJ whole genome shotgun (WGS) entry which is preliminary data.</text>
</comment>
<proteinExistence type="predicted"/>
<dbReference type="RefSeq" id="WP_185047627.1">
    <property type="nucleotide sequence ID" value="NZ_BAABIX010000013.1"/>
</dbReference>
<keyword evidence="2" id="KW-1185">Reference proteome</keyword>
<reference evidence="1 2" key="1">
    <citation type="submission" date="2020-08" db="EMBL/GenBank/DDBJ databases">
        <title>Genomic Encyclopedia of Type Strains, Phase IV (KMG-IV): sequencing the most valuable type-strain genomes for metagenomic binning, comparative biology and taxonomic classification.</title>
        <authorList>
            <person name="Goeker M."/>
        </authorList>
    </citation>
    <scope>NUCLEOTIDE SEQUENCE [LARGE SCALE GENOMIC DNA]</scope>
    <source>
        <strain evidence="1 2">DSM 45615</strain>
    </source>
</reference>
<accession>A0A840NVG4</accession>
<name>A0A840NVG4_9ACTN</name>